<evidence type="ECO:0000256" key="1">
    <source>
        <dbReference type="SAM" id="Phobius"/>
    </source>
</evidence>
<organism evidence="2 3">
    <name type="scientific">Acetivibrio clariflavus (strain DSM 19732 / NBRC 101661 / EBR45)</name>
    <name type="common">Clostridium clariflavum</name>
    <dbReference type="NCBI Taxonomy" id="720554"/>
    <lineage>
        <taxon>Bacteria</taxon>
        <taxon>Bacillati</taxon>
        <taxon>Bacillota</taxon>
        <taxon>Clostridia</taxon>
        <taxon>Eubacteriales</taxon>
        <taxon>Oscillospiraceae</taxon>
        <taxon>Acetivibrio</taxon>
    </lineage>
</organism>
<feature type="transmembrane region" description="Helical" evidence="1">
    <location>
        <begin position="138"/>
        <end position="160"/>
    </location>
</feature>
<accession>G8LWX1</accession>
<gene>
    <name evidence="2" type="ordered locus">Clocl_0945</name>
</gene>
<feature type="transmembrane region" description="Helical" evidence="1">
    <location>
        <begin position="210"/>
        <end position="235"/>
    </location>
</feature>
<name>G8LWX1_ACECE</name>
<feature type="transmembrane region" description="Helical" evidence="1">
    <location>
        <begin position="242"/>
        <end position="262"/>
    </location>
</feature>
<dbReference type="AlphaFoldDB" id="G8LWX1"/>
<dbReference type="KEGG" id="ccl:Clocl_0945"/>
<dbReference type="Pfam" id="PF04854">
    <property type="entry name" value="DUF624"/>
    <property type="match status" value="1"/>
</dbReference>
<keyword evidence="1" id="KW-0812">Transmembrane</keyword>
<dbReference type="eggNOG" id="COG5578">
    <property type="taxonomic scope" value="Bacteria"/>
</dbReference>
<feature type="transmembrane region" description="Helical" evidence="1">
    <location>
        <begin position="167"/>
        <end position="190"/>
    </location>
</feature>
<evidence type="ECO:0000313" key="2">
    <source>
        <dbReference type="EMBL" id="AEV67623.1"/>
    </source>
</evidence>
<feature type="transmembrane region" description="Helical" evidence="1">
    <location>
        <begin position="46"/>
        <end position="67"/>
    </location>
</feature>
<dbReference type="STRING" id="720554.Clocl_0945"/>
<proteinExistence type="predicted"/>
<dbReference type="InterPro" id="IPR006938">
    <property type="entry name" value="DUF624"/>
</dbReference>
<dbReference type="Proteomes" id="UP000005435">
    <property type="component" value="Chromosome"/>
</dbReference>
<keyword evidence="1" id="KW-0472">Membrane</keyword>
<keyword evidence="3" id="KW-1185">Reference proteome</keyword>
<dbReference type="OrthoDB" id="1852280at2"/>
<feature type="transmembrane region" description="Helical" evidence="1">
    <location>
        <begin position="79"/>
        <end position="99"/>
    </location>
</feature>
<reference evidence="2 3" key="2">
    <citation type="journal article" date="2012" name="Stand. Genomic Sci.">
        <title>Complete Genome Sequence of Clostridium clariflavum DSM 19732.</title>
        <authorList>
            <person name="Izquierdo J.A."/>
            <person name="Goodwin L."/>
            <person name="Davenport K.W."/>
            <person name="Teshima H."/>
            <person name="Bruce D."/>
            <person name="Detter C."/>
            <person name="Tapia R."/>
            <person name="Han S."/>
            <person name="Land M."/>
            <person name="Hauser L."/>
            <person name="Jeffries C.D."/>
            <person name="Han J."/>
            <person name="Pitluck S."/>
            <person name="Nolan M."/>
            <person name="Chen A."/>
            <person name="Huntemann M."/>
            <person name="Mavromatis K."/>
            <person name="Mikhailova N."/>
            <person name="Liolios K."/>
            <person name="Woyke T."/>
            <person name="Lynd L.R."/>
        </authorList>
    </citation>
    <scope>NUCLEOTIDE SEQUENCE [LARGE SCALE GENOMIC DNA]</scope>
    <source>
        <strain evidence="3">DSM 19732 / NBRC 101661 / EBR45</strain>
    </source>
</reference>
<dbReference type="EMBL" id="CP003065">
    <property type="protein sequence ID" value="AEV67623.1"/>
    <property type="molecule type" value="Genomic_DNA"/>
</dbReference>
<protein>
    <submittedName>
        <fullName evidence="2">Putative integral membrane protein</fullName>
    </submittedName>
</protein>
<dbReference type="RefSeq" id="WP_014254241.1">
    <property type="nucleotide sequence ID" value="NC_016627.1"/>
</dbReference>
<reference evidence="3" key="1">
    <citation type="submission" date="2011-12" db="EMBL/GenBank/DDBJ databases">
        <title>Complete sequence of Clostridium clariflavum DSM 19732.</title>
        <authorList>
            <consortium name="US DOE Joint Genome Institute"/>
            <person name="Lucas S."/>
            <person name="Han J."/>
            <person name="Lapidus A."/>
            <person name="Cheng J.-F."/>
            <person name="Goodwin L."/>
            <person name="Pitluck S."/>
            <person name="Peters L."/>
            <person name="Teshima H."/>
            <person name="Detter J.C."/>
            <person name="Han C."/>
            <person name="Tapia R."/>
            <person name="Land M."/>
            <person name="Hauser L."/>
            <person name="Kyrpides N."/>
            <person name="Ivanova N."/>
            <person name="Pagani I."/>
            <person name="Kitzmiller T."/>
            <person name="Lynd L."/>
            <person name="Izquierdo J."/>
            <person name="Woyke T."/>
        </authorList>
    </citation>
    <scope>NUCLEOTIDE SEQUENCE [LARGE SCALE GENOMIC DNA]</scope>
    <source>
        <strain evidence="3">DSM 19732 / NBRC 101661 / EBR45</strain>
    </source>
</reference>
<dbReference type="HOGENOM" id="CLU_081578_0_0_9"/>
<sequence length="273" mass="31553">MGNIFDFFNYNKPGPGVPKDEPPKPRIVVFFQIYFDKFWDLMKLNLMFSFFNIPALILVYFLFSLFFSSVKSSLTEDGTFFSLVLFTSISSVFLSVPVITTGPSQAGFTFVLRNFSRREHVFLMSDFKENIGKNFKQALAICMIDFFVVLFLLVDIYICINSGMDRLLAYLMIYIIIFVLILFLMMHLYIYPMLVTFELSIKHIYKNALIFAIAKFIPNLGILLLCFAISALPFLIYLPAAILLFPIITLSTVGFITNFYAFPTLEKYMIKKE</sequence>
<evidence type="ECO:0000313" key="3">
    <source>
        <dbReference type="Proteomes" id="UP000005435"/>
    </source>
</evidence>
<keyword evidence="1" id="KW-1133">Transmembrane helix</keyword>